<dbReference type="Gene3D" id="2.30.30.1190">
    <property type="match status" value="1"/>
</dbReference>
<proteinExistence type="predicted"/>
<evidence type="ECO:0000256" key="1">
    <source>
        <dbReference type="PROSITE-ProRule" id="PRU00723"/>
    </source>
</evidence>
<dbReference type="EMBL" id="KQ242280">
    <property type="protein sequence ID" value="KNC79576.1"/>
    <property type="molecule type" value="Genomic_DNA"/>
</dbReference>
<evidence type="ECO:0000256" key="2">
    <source>
        <dbReference type="SAM" id="MobiDB-lite"/>
    </source>
</evidence>
<dbReference type="Proteomes" id="UP000054560">
    <property type="component" value="Unassembled WGS sequence"/>
</dbReference>
<dbReference type="RefSeq" id="XP_014153478.1">
    <property type="nucleotide sequence ID" value="XM_014298003.1"/>
</dbReference>
<feature type="compositionally biased region" description="Low complexity" evidence="2">
    <location>
        <begin position="156"/>
        <end position="170"/>
    </location>
</feature>
<protein>
    <recommendedName>
        <fullName evidence="3">C3H1-type domain-containing protein</fullName>
    </recommendedName>
</protein>
<accession>A0A0L0FSN1</accession>
<feature type="region of interest" description="Disordered" evidence="2">
    <location>
        <begin position="234"/>
        <end position="276"/>
    </location>
</feature>
<evidence type="ECO:0000313" key="4">
    <source>
        <dbReference type="EMBL" id="KNC79576.1"/>
    </source>
</evidence>
<feature type="region of interest" description="Disordered" evidence="2">
    <location>
        <begin position="1"/>
        <end position="25"/>
    </location>
</feature>
<dbReference type="AlphaFoldDB" id="A0A0L0FSN1"/>
<keyword evidence="5" id="KW-1185">Reference proteome</keyword>
<keyword evidence="1" id="KW-0479">Metal-binding</keyword>
<feature type="compositionally biased region" description="Polar residues" evidence="2">
    <location>
        <begin position="67"/>
        <end position="79"/>
    </location>
</feature>
<dbReference type="GeneID" id="25908541"/>
<keyword evidence="1" id="KW-0862">Zinc</keyword>
<feature type="compositionally biased region" description="Polar residues" evidence="2">
    <location>
        <begin position="132"/>
        <end position="155"/>
    </location>
</feature>
<evidence type="ECO:0000259" key="3">
    <source>
        <dbReference type="PROSITE" id="PS50103"/>
    </source>
</evidence>
<name>A0A0L0FSN1_9EUKA</name>
<evidence type="ECO:0000313" key="5">
    <source>
        <dbReference type="Proteomes" id="UP000054560"/>
    </source>
</evidence>
<feature type="region of interest" description="Disordered" evidence="2">
    <location>
        <begin position="65"/>
        <end position="183"/>
    </location>
</feature>
<feature type="zinc finger region" description="C3H1-type" evidence="1">
    <location>
        <begin position="349"/>
        <end position="378"/>
    </location>
</feature>
<reference evidence="4 5" key="1">
    <citation type="submission" date="2011-02" db="EMBL/GenBank/DDBJ databases">
        <title>The Genome Sequence of Sphaeroforma arctica JP610.</title>
        <authorList>
            <consortium name="The Broad Institute Genome Sequencing Platform"/>
            <person name="Russ C."/>
            <person name="Cuomo C."/>
            <person name="Young S.K."/>
            <person name="Zeng Q."/>
            <person name="Gargeya S."/>
            <person name="Alvarado L."/>
            <person name="Berlin A."/>
            <person name="Chapman S.B."/>
            <person name="Chen Z."/>
            <person name="Freedman E."/>
            <person name="Gellesch M."/>
            <person name="Goldberg J."/>
            <person name="Griggs A."/>
            <person name="Gujja S."/>
            <person name="Heilman E."/>
            <person name="Heiman D."/>
            <person name="Howarth C."/>
            <person name="Mehta T."/>
            <person name="Neiman D."/>
            <person name="Pearson M."/>
            <person name="Roberts A."/>
            <person name="Saif S."/>
            <person name="Shea T."/>
            <person name="Shenoy N."/>
            <person name="Sisk P."/>
            <person name="Stolte C."/>
            <person name="Sykes S."/>
            <person name="White J."/>
            <person name="Yandava C."/>
            <person name="Burger G."/>
            <person name="Gray M.W."/>
            <person name="Holland P.W.H."/>
            <person name="King N."/>
            <person name="Lang F.B.F."/>
            <person name="Roger A.J."/>
            <person name="Ruiz-Trillo I."/>
            <person name="Haas B."/>
            <person name="Nusbaum C."/>
            <person name="Birren B."/>
        </authorList>
    </citation>
    <scope>NUCLEOTIDE SEQUENCE [LARGE SCALE GENOMIC DNA]</scope>
    <source>
        <strain evidence="4 5">JP610</strain>
    </source>
</reference>
<dbReference type="InterPro" id="IPR000571">
    <property type="entry name" value="Znf_CCCH"/>
</dbReference>
<sequence length="404" mass="44216">MSAGTSNPLAGAIVEPPSLKPGSLASFSFSNMEELKAGKEPLPASPRSSLSKNIHKLSLVDAASKIGGNNSGLARSSLGSKPVSPSGYQLSRLSEERLDDKERYKRSNGADERGPSGMRNSRSPIYRPKSELLQTSRDWSPAQSPKSRNNKFQLPNKSSESSNNNNNNNNVTRKQRSNSTNRWSALEDAADLVGAEEDADEGSLSMMLTLARTRSVDHQSGGRNVFAAGGRANLKHTNNTNHINTTNTNNNSNSTNHINGTRTTPIRNKPRAETLGWRSPGAATRREEALVASPKGVRDTRRIKNVLSTDALPQLAKMAMVCEMRRKNSFASKGNVESKEMLSQMAPIDTSQIDCKFFNFARGKCTFGKQCFYRHANLDGTLYEETSGGSLELLLRYVRDVHLD</sequence>
<keyword evidence="1" id="KW-0863">Zinc-finger</keyword>
<feature type="compositionally biased region" description="Basic and acidic residues" evidence="2">
    <location>
        <begin position="93"/>
        <end position="114"/>
    </location>
</feature>
<organism evidence="4 5">
    <name type="scientific">Sphaeroforma arctica JP610</name>
    <dbReference type="NCBI Taxonomy" id="667725"/>
    <lineage>
        <taxon>Eukaryota</taxon>
        <taxon>Ichthyosporea</taxon>
        <taxon>Ichthyophonida</taxon>
        <taxon>Sphaeroforma</taxon>
    </lineage>
</organism>
<feature type="domain" description="C3H1-type" evidence="3">
    <location>
        <begin position="349"/>
        <end position="378"/>
    </location>
</feature>
<dbReference type="OrthoDB" id="250836at2759"/>
<feature type="compositionally biased region" description="Low complexity" evidence="2">
    <location>
        <begin position="237"/>
        <end position="259"/>
    </location>
</feature>
<gene>
    <name evidence="4" type="ORF">SARC_08037</name>
</gene>
<dbReference type="PROSITE" id="PS50103">
    <property type="entry name" value="ZF_C3H1"/>
    <property type="match status" value="1"/>
</dbReference>
<dbReference type="GO" id="GO:0008270">
    <property type="term" value="F:zinc ion binding"/>
    <property type="evidence" value="ECO:0007669"/>
    <property type="project" value="UniProtKB-KW"/>
</dbReference>